<feature type="domain" description="S1 motif" evidence="9">
    <location>
        <begin position="633"/>
        <end position="714"/>
    </location>
</feature>
<dbReference type="PATRIC" id="fig|1489064.4.peg.4016"/>
<dbReference type="NCBIfam" id="TIGR00358">
    <property type="entry name" value="3_prime_RNase"/>
    <property type="match status" value="1"/>
</dbReference>
<dbReference type="EMBL" id="LAQL01000008">
    <property type="protein sequence ID" value="KLN60176.1"/>
    <property type="molecule type" value="Genomic_DNA"/>
</dbReference>
<dbReference type="InterPro" id="IPR022966">
    <property type="entry name" value="RNase_II/R_CS"/>
</dbReference>
<comment type="function">
    <text evidence="7">3'-5' exoribonuclease that releases 5'-nucleoside monophosphates and is involved in maturation of structured RNAs.</text>
</comment>
<dbReference type="SUPFAM" id="SSF50249">
    <property type="entry name" value="Nucleic acid-binding proteins"/>
    <property type="match status" value="2"/>
</dbReference>
<dbReference type="InterPro" id="IPR001900">
    <property type="entry name" value="RNase_II/R"/>
</dbReference>
<dbReference type="CDD" id="cd04471">
    <property type="entry name" value="S1_RNase_R"/>
    <property type="match status" value="1"/>
</dbReference>
<dbReference type="PROSITE" id="PS50126">
    <property type="entry name" value="S1"/>
    <property type="match status" value="1"/>
</dbReference>
<evidence type="ECO:0000256" key="2">
    <source>
        <dbReference type="ARBA" id="ARBA00022490"/>
    </source>
</evidence>
<dbReference type="Pfam" id="PF17876">
    <property type="entry name" value="CSD2"/>
    <property type="match status" value="1"/>
</dbReference>
<comment type="similarity">
    <text evidence="7">Belongs to the RNR ribonuclease family. RNase R subfamily.</text>
</comment>
<dbReference type="HAMAP" id="MF_01895">
    <property type="entry name" value="RNase_R"/>
    <property type="match status" value="1"/>
</dbReference>
<feature type="compositionally biased region" description="Basic residues" evidence="8">
    <location>
        <begin position="726"/>
        <end position="742"/>
    </location>
</feature>
<dbReference type="Pfam" id="PF00773">
    <property type="entry name" value="RNB"/>
    <property type="match status" value="1"/>
</dbReference>
<dbReference type="GO" id="GO:0008859">
    <property type="term" value="F:exoribonuclease II activity"/>
    <property type="evidence" value="ECO:0007669"/>
    <property type="project" value="UniProtKB-UniRule"/>
</dbReference>
<dbReference type="PANTHER" id="PTHR23355">
    <property type="entry name" value="RIBONUCLEASE"/>
    <property type="match status" value="1"/>
</dbReference>
<dbReference type="Gene3D" id="2.40.50.140">
    <property type="entry name" value="Nucleic acid-binding proteins"/>
    <property type="match status" value="1"/>
</dbReference>
<evidence type="ECO:0000313" key="10">
    <source>
        <dbReference type="EMBL" id="KLN60176.1"/>
    </source>
</evidence>
<organism evidence="10 11">
    <name type="scientific">Kiloniella spongiae</name>
    <dbReference type="NCBI Taxonomy" id="1489064"/>
    <lineage>
        <taxon>Bacteria</taxon>
        <taxon>Pseudomonadati</taxon>
        <taxon>Pseudomonadota</taxon>
        <taxon>Alphaproteobacteria</taxon>
        <taxon>Rhodospirillales</taxon>
        <taxon>Kiloniellaceae</taxon>
        <taxon>Kiloniella</taxon>
    </lineage>
</organism>
<evidence type="ECO:0000256" key="6">
    <source>
        <dbReference type="ARBA" id="ARBA00022884"/>
    </source>
</evidence>
<gene>
    <name evidence="7" type="primary">rnr</name>
    <name evidence="10" type="ORF">WH96_13390</name>
</gene>
<keyword evidence="6 7" id="KW-0694">RNA-binding</keyword>
<evidence type="ECO:0000256" key="1">
    <source>
        <dbReference type="ARBA" id="ARBA00001849"/>
    </source>
</evidence>
<reference evidence="10 11" key="1">
    <citation type="submission" date="2015-03" db="EMBL/GenBank/DDBJ databases">
        <title>Genome Sequence of Kiloniella spongiae MEBiC09566, isolated from a marine sponge.</title>
        <authorList>
            <person name="Shao Z."/>
            <person name="Wang L."/>
            <person name="Li X."/>
        </authorList>
    </citation>
    <scope>NUCLEOTIDE SEQUENCE [LARGE SCALE GENOMIC DNA]</scope>
    <source>
        <strain evidence="10 11">MEBiC09566</strain>
    </source>
</reference>
<keyword evidence="2 7" id="KW-0963">Cytoplasm</keyword>
<dbReference type="PROSITE" id="PS01175">
    <property type="entry name" value="RIBONUCLEASE_II"/>
    <property type="match status" value="1"/>
</dbReference>
<evidence type="ECO:0000256" key="4">
    <source>
        <dbReference type="ARBA" id="ARBA00022801"/>
    </source>
</evidence>
<keyword evidence="5 7" id="KW-0269">Exonuclease</keyword>
<dbReference type="InterPro" id="IPR004476">
    <property type="entry name" value="RNase_II/RNase_R"/>
</dbReference>
<dbReference type="PANTHER" id="PTHR23355:SF9">
    <property type="entry name" value="DIS3-LIKE EXONUCLEASE 2"/>
    <property type="match status" value="1"/>
</dbReference>
<dbReference type="InterPro" id="IPR011805">
    <property type="entry name" value="RNase_R"/>
</dbReference>
<dbReference type="InterPro" id="IPR050180">
    <property type="entry name" value="RNR_Ribonuclease"/>
</dbReference>
<protein>
    <recommendedName>
        <fullName evidence="7">Ribonuclease R</fullName>
        <shortName evidence="7">RNase R</shortName>
        <ecNumber evidence="7">3.1.13.1</ecNumber>
    </recommendedName>
</protein>
<dbReference type="SMART" id="SM00316">
    <property type="entry name" value="S1"/>
    <property type="match status" value="1"/>
</dbReference>
<dbReference type="InterPro" id="IPR012340">
    <property type="entry name" value="NA-bd_OB-fold"/>
</dbReference>
<dbReference type="Pfam" id="PF00575">
    <property type="entry name" value="S1"/>
    <property type="match status" value="1"/>
</dbReference>
<evidence type="ECO:0000259" key="9">
    <source>
        <dbReference type="PROSITE" id="PS50126"/>
    </source>
</evidence>
<dbReference type="GO" id="GO:0003723">
    <property type="term" value="F:RNA binding"/>
    <property type="evidence" value="ECO:0007669"/>
    <property type="project" value="UniProtKB-UniRule"/>
</dbReference>
<keyword evidence="4 7" id="KW-0378">Hydrolase</keyword>
<proteinExistence type="inferred from homology"/>
<comment type="catalytic activity">
    <reaction evidence="1 7">
        <text>Exonucleolytic cleavage in the 3'- to 5'-direction to yield nucleoside 5'-phosphates.</text>
        <dbReference type="EC" id="3.1.13.1"/>
    </reaction>
</comment>
<accession>A0A0H2MD94</accession>
<dbReference type="RefSeq" id="WP_047764709.1">
    <property type="nucleotide sequence ID" value="NZ_LAQL01000008.1"/>
</dbReference>
<dbReference type="AlphaFoldDB" id="A0A0H2MD94"/>
<dbReference type="EC" id="3.1.13.1" evidence="7"/>
<dbReference type="Proteomes" id="UP000035444">
    <property type="component" value="Unassembled WGS sequence"/>
</dbReference>
<dbReference type="GO" id="GO:0006402">
    <property type="term" value="P:mRNA catabolic process"/>
    <property type="evidence" value="ECO:0007669"/>
    <property type="project" value="TreeGrafter"/>
</dbReference>
<comment type="caution">
    <text evidence="10">The sequence shown here is derived from an EMBL/GenBank/DDBJ whole genome shotgun (WGS) entry which is preliminary data.</text>
</comment>
<dbReference type="InterPro" id="IPR003029">
    <property type="entry name" value="S1_domain"/>
</dbReference>
<sequence length="756" mass="84644">MTSDRKSPPFPTKEAVLDFIEQSPTAVGKREIARAFNLRGNDKIPLKQLLKELKDEGHFGRGPKQRKNNIDGRLPPVQVIELTRIDSDGELIAVPAAWEEDHPAPMIYVLPDRKSKFDLVVGDRVLAKLKRLDNKSYQGIPIRKLEAAALKILGIYQITEEGGFVRPVDKKAKKDFILNPDYAKSAKHGELVLCEIRKGRSRKGLKEVKVVDVLGDIDSSRALSLVAIHERNIPNQFPEEALEEAAAAKQTTLGKRTDLRDLALVTIDGADARDFDDAVWAEPDPDNEGGWHIIVAIADVAHYVRAGSPLDDEAQTRGNSTYFADRVVPMLPEALSNGWCSLKPNEDRPSMAVHMWIDAEGELRKHKFVRALIRSQARLTYEEVQEALNGYPSDKTADLLDPVLKPLKGAYDTMLKARHKRGTLELEIPEFQVVMDESGEVTDIVKRQRLDSHKLIEEFMITANVAAAIELESKQLPCMYRVHEAPDPVKIEGLADSLHGMGIKFAKGQVIRPKVLTQVLERASDLPESKLINELILRAQSQARYDATNLGHFGLALTRYAHFTSPIRRYSDLMVHRALIKGLNLGNDGLTSAETTKFNDIAEHISATERRSAAAERDTVNRFTASFFSRKIGTIYPGKINGVHRAGLFITLDETGADGLVPMSYLPDDYYLHDEKNHSLTGRRWGRVFNLGDSVMVRIFESNPITGGIALRIVEGDDNNEETRAKPKRQNKDHHRGRKRNKIGTSSRRSPKGKNR</sequence>
<dbReference type="InterPro" id="IPR040476">
    <property type="entry name" value="CSD2"/>
</dbReference>
<evidence type="ECO:0000256" key="8">
    <source>
        <dbReference type="SAM" id="MobiDB-lite"/>
    </source>
</evidence>
<name>A0A0H2MD94_9PROT</name>
<dbReference type="SMART" id="SM00955">
    <property type="entry name" value="RNB"/>
    <property type="match status" value="1"/>
</dbReference>
<keyword evidence="3 7" id="KW-0540">Nuclease</keyword>
<evidence type="ECO:0000256" key="7">
    <source>
        <dbReference type="HAMAP-Rule" id="MF_01895"/>
    </source>
</evidence>
<evidence type="ECO:0000256" key="5">
    <source>
        <dbReference type="ARBA" id="ARBA00022839"/>
    </source>
</evidence>
<evidence type="ECO:0000313" key="11">
    <source>
        <dbReference type="Proteomes" id="UP000035444"/>
    </source>
</evidence>
<comment type="subcellular location">
    <subcellularLocation>
        <location evidence="7">Cytoplasm</location>
    </subcellularLocation>
</comment>
<keyword evidence="11" id="KW-1185">Reference proteome</keyword>
<feature type="region of interest" description="Disordered" evidence="8">
    <location>
        <begin position="718"/>
        <end position="756"/>
    </location>
</feature>
<dbReference type="GO" id="GO:0005829">
    <property type="term" value="C:cytosol"/>
    <property type="evidence" value="ECO:0007669"/>
    <property type="project" value="TreeGrafter"/>
</dbReference>
<dbReference type="NCBIfam" id="TIGR02063">
    <property type="entry name" value="RNase_R"/>
    <property type="match status" value="1"/>
</dbReference>
<dbReference type="OrthoDB" id="9764149at2"/>
<dbReference type="STRING" id="1489064.WH96_13390"/>
<evidence type="ECO:0000256" key="3">
    <source>
        <dbReference type="ARBA" id="ARBA00022722"/>
    </source>
</evidence>